<dbReference type="PANTHER" id="PTHR35450:SF2">
    <property type="entry name" value="REVERSE TRANSCRIPTASE DOMAIN-CONTAINING PROTEIN"/>
    <property type="match status" value="1"/>
</dbReference>
<keyword evidence="2" id="KW-1185">Reference proteome</keyword>
<sequence length="191" mass="22071">MRRQGEHGMYQRQIEEVADIEKTYQWLEKAGLKEALIMAAQEHAVSIPASIEAGVYHTRPQYGLEVPRSKWQAPPKVAENDRAKILWDFQIRTDKMMMANQPDILVVDKQLKKVVVIDVAIPSDSNIKKKEHEKLEKYQGLREELEEMWKLKVTVVPVVIGALRAVTPRLGQWPSKLQEQHLRSLSRRAQS</sequence>
<comment type="caution">
    <text evidence="1">The sequence shown here is derived from an EMBL/GenBank/DDBJ whole genome shotgun (WGS) entry which is preliminary data.</text>
</comment>
<dbReference type="PANTHER" id="PTHR35450">
    <property type="entry name" value="REVERSE TRANSCRIPTASE DOMAIN-CONTAINING PROTEIN"/>
    <property type="match status" value="1"/>
</dbReference>
<accession>A0A6A5DTY4</accession>
<evidence type="ECO:0000313" key="1">
    <source>
        <dbReference type="EMBL" id="KAF1377421.1"/>
    </source>
</evidence>
<protein>
    <submittedName>
        <fullName evidence="1">Uncharacterized protein</fullName>
    </submittedName>
</protein>
<gene>
    <name evidence="1" type="ORF">PFLUV_G00200640</name>
</gene>
<proteinExistence type="predicted"/>
<name>A0A6A5DTY4_PERFL</name>
<organism evidence="1 2">
    <name type="scientific">Perca fluviatilis</name>
    <name type="common">European perch</name>
    <dbReference type="NCBI Taxonomy" id="8168"/>
    <lineage>
        <taxon>Eukaryota</taxon>
        <taxon>Metazoa</taxon>
        <taxon>Chordata</taxon>
        <taxon>Craniata</taxon>
        <taxon>Vertebrata</taxon>
        <taxon>Euteleostomi</taxon>
        <taxon>Actinopterygii</taxon>
        <taxon>Neopterygii</taxon>
        <taxon>Teleostei</taxon>
        <taxon>Neoteleostei</taxon>
        <taxon>Acanthomorphata</taxon>
        <taxon>Eupercaria</taxon>
        <taxon>Perciformes</taxon>
        <taxon>Percoidei</taxon>
        <taxon>Percidae</taxon>
        <taxon>Percinae</taxon>
        <taxon>Perca</taxon>
    </lineage>
</organism>
<dbReference type="Proteomes" id="UP000465112">
    <property type="component" value="Chromosome 17"/>
</dbReference>
<reference evidence="1 2" key="1">
    <citation type="submission" date="2019-06" db="EMBL/GenBank/DDBJ databases">
        <title>A chromosome-scale genome assembly of the European perch, Perca fluviatilis.</title>
        <authorList>
            <person name="Roques C."/>
            <person name="Zahm M."/>
            <person name="Cabau C."/>
            <person name="Klopp C."/>
            <person name="Bouchez O."/>
            <person name="Donnadieu C."/>
            <person name="Kuhl H."/>
            <person name="Gislard M."/>
            <person name="Guendouz S."/>
            <person name="Journot L."/>
            <person name="Haffray P."/>
            <person name="Bestin A."/>
            <person name="Morvezen R."/>
            <person name="Feron R."/>
            <person name="Wen M."/>
            <person name="Jouanno E."/>
            <person name="Herpin A."/>
            <person name="Schartl M."/>
            <person name="Postlethwait J."/>
            <person name="Schaerlinger B."/>
            <person name="Chardard D."/>
            <person name="Lecocq T."/>
            <person name="Poncet C."/>
            <person name="Jaffrelo L."/>
            <person name="Lampietro C."/>
            <person name="Guiguen Y."/>
        </authorList>
    </citation>
    <scope>NUCLEOTIDE SEQUENCE [LARGE SCALE GENOMIC DNA]</scope>
    <source>
        <tissue evidence="1">Blood</tissue>
    </source>
</reference>
<dbReference type="AlphaFoldDB" id="A0A6A5DTY4"/>
<evidence type="ECO:0000313" key="2">
    <source>
        <dbReference type="Proteomes" id="UP000465112"/>
    </source>
</evidence>
<dbReference type="EMBL" id="VHII01000017">
    <property type="protein sequence ID" value="KAF1377421.1"/>
    <property type="molecule type" value="Genomic_DNA"/>
</dbReference>